<evidence type="ECO:0000259" key="1">
    <source>
        <dbReference type="SMART" id="SM01321"/>
    </source>
</evidence>
<accession>A0A286FYW9</accession>
<keyword evidence="3" id="KW-1185">Reference proteome</keyword>
<dbReference type="InterPro" id="IPR036515">
    <property type="entry name" value="Transposase_17_sf"/>
</dbReference>
<reference evidence="3" key="1">
    <citation type="submission" date="2017-09" db="EMBL/GenBank/DDBJ databases">
        <authorList>
            <person name="Varghese N."/>
            <person name="Submissions S."/>
        </authorList>
    </citation>
    <scope>NUCLEOTIDE SEQUENCE [LARGE SCALE GENOMIC DNA]</scope>
    <source>
        <strain evidence="3">DSM 29961</strain>
    </source>
</reference>
<dbReference type="GO" id="GO:0043565">
    <property type="term" value="F:sequence-specific DNA binding"/>
    <property type="evidence" value="ECO:0007669"/>
    <property type="project" value="TreeGrafter"/>
</dbReference>
<dbReference type="Gene3D" id="3.30.70.1290">
    <property type="entry name" value="Transposase IS200-like"/>
    <property type="match status" value="1"/>
</dbReference>
<evidence type="ECO:0000313" key="3">
    <source>
        <dbReference type="Proteomes" id="UP000219452"/>
    </source>
</evidence>
<name>A0A286FYW9_9BACT</name>
<sequence length="179" mass="20644">MGEFKFQNKYRIASSRLATYDYGANGAYFVTICTKDKAPYFGDIALINGEPVIQPTIIGQRTIDGWLSIPTFSPFVKLDAFQLMPNHLHGVLFINKPEYDNWEPNTFGPQSQNLASILRGFKSGVKAHATTNNILFCWQTKYYDRVIRNDNELNRIRHYIENNPAQWLQDLENPEGLYM</sequence>
<dbReference type="Proteomes" id="UP000219452">
    <property type="component" value="Unassembled WGS sequence"/>
</dbReference>
<dbReference type="InterPro" id="IPR052715">
    <property type="entry name" value="RAYT_transposase"/>
</dbReference>
<proteinExistence type="predicted"/>
<dbReference type="PANTHER" id="PTHR36966">
    <property type="entry name" value="REP-ASSOCIATED TYROSINE TRANSPOSASE"/>
    <property type="match status" value="1"/>
</dbReference>
<evidence type="ECO:0000313" key="2">
    <source>
        <dbReference type="EMBL" id="SOD88461.1"/>
    </source>
</evidence>
<dbReference type="EMBL" id="OCNH01000002">
    <property type="protein sequence ID" value="SOD88461.1"/>
    <property type="molecule type" value="Genomic_DNA"/>
</dbReference>
<dbReference type="PANTHER" id="PTHR36966:SF1">
    <property type="entry name" value="REP-ASSOCIATED TYROSINE TRANSPOSASE"/>
    <property type="match status" value="1"/>
</dbReference>
<dbReference type="AlphaFoldDB" id="A0A286FYW9"/>
<feature type="domain" description="Transposase IS200-like" evidence="1">
    <location>
        <begin position="23"/>
        <end position="163"/>
    </location>
</feature>
<dbReference type="GO" id="GO:0006313">
    <property type="term" value="P:DNA transposition"/>
    <property type="evidence" value="ECO:0007669"/>
    <property type="project" value="InterPro"/>
</dbReference>
<dbReference type="GO" id="GO:0004803">
    <property type="term" value="F:transposase activity"/>
    <property type="evidence" value="ECO:0007669"/>
    <property type="project" value="InterPro"/>
</dbReference>
<protein>
    <submittedName>
        <fullName evidence="2">REP element-mobilizing transposase RayT</fullName>
    </submittedName>
</protein>
<dbReference type="InterPro" id="IPR002686">
    <property type="entry name" value="Transposase_17"/>
</dbReference>
<dbReference type="SUPFAM" id="SSF143422">
    <property type="entry name" value="Transposase IS200-like"/>
    <property type="match status" value="1"/>
</dbReference>
<gene>
    <name evidence="2" type="ORF">SAMN06269250_2679</name>
</gene>
<dbReference type="SMART" id="SM01321">
    <property type="entry name" value="Y1_Tnp"/>
    <property type="match status" value="1"/>
</dbReference>
<organism evidence="2 3">
    <name type="scientific">Spirosoma fluviale</name>
    <dbReference type="NCBI Taxonomy" id="1597977"/>
    <lineage>
        <taxon>Bacteria</taxon>
        <taxon>Pseudomonadati</taxon>
        <taxon>Bacteroidota</taxon>
        <taxon>Cytophagia</taxon>
        <taxon>Cytophagales</taxon>
        <taxon>Cytophagaceae</taxon>
        <taxon>Spirosoma</taxon>
    </lineage>
</organism>